<evidence type="ECO:0000313" key="12">
    <source>
        <dbReference type="Proteomes" id="UP000275846"/>
    </source>
</evidence>
<evidence type="ECO:0000313" key="13">
    <source>
        <dbReference type="WBParaSite" id="SSLN_0000307101-mRNA-1"/>
    </source>
</evidence>
<dbReference type="SUPFAM" id="SSF57667">
    <property type="entry name" value="beta-beta-alpha zinc fingers"/>
    <property type="match status" value="1"/>
</dbReference>
<keyword evidence="2" id="KW-0479">Metal-binding</keyword>
<dbReference type="PANTHER" id="PTHR24404">
    <property type="entry name" value="ZINC FINGER PROTEIN"/>
    <property type="match status" value="1"/>
</dbReference>
<accession>A0A183SFH3</accession>
<protein>
    <submittedName>
        <fullName evidence="13">C2H2-type domain-containing protein</fullName>
    </submittedName>
</protein>
<keyword evidence="3" id="KW-0677">Repeat</keyword>
<comment type="subcellular location">
    <subcellularLocation>
        <location evidence="1">Nucleus</location>
    </subcellularLocation>
</comment>
<dbReference type="GO" id="GO:0003700">
    <property type="term" value="F:DNA-binding transcription factor activity"/>
    <property type="evidence" value="ECO:0007669"/>
    <property type="project" value="TreeGrafter"/>
</dbReference>
<proteinExistence type="predicted"/>
<reference evidence="13" key="1">
    <citation type="submission" date="2016-06" db="UniProtKB">
        <authorList>
            <consortium name="WormBaseParasite"/>
        </authorList>
    </citation>
    <scope>IDENTIFICATION</scope>
</reference>
<evidence type="ECO:0000256" key="5">
    <source>
        <dbReference type="ARBA" id="ARBA00022833"/>
    </source>
</evidence>
<dbReference type="WBParaSite" id="SSLN_0000307101-mRNA-1">
    <property type="protein sequence ID" value="SSLN_0000307101-mRNA-1"/>
    <property type="gene ID" value="SSLN_0000307101"/>
</dbReference>
<keyword evidence="4 8" id="KW-0863">Zinc-finger</keyword>
<keyword evidence="12" id="KW-1185">Reference proteome</keyword>
<evidence type="ECO:0000256" key="1">
    <source>
        <dbReference type="ARBA" id="ARBA00004123"/>
    </source>
</evidence>
<evidence type="ECO:0000259" key="10">
    <source>
        <dbReference type="PROSITE" id="PS50157"/>
    </source>
</evidence>
<feature type="domain" description="C2H2-type" evidence="10">
    <location>
        <begin position="99"/>
        <end position="126"/>
    </location>
</feature>
<name>A0A183SFH3_SCHSO</name>
<keyword evidence="7" id="KW-0539">Nucleus</keyword>
<gene>
    <name evidence="11" type="ORF">SSLN_LOCUS2971</name>
</gene>
<dbReference type="STRING" id="70667.A0A183SFH3"/>
<dbReference type="EMBL" id="UYSU01032391">
    <property type="protein sequence ID" value="VDL89356.1"/>
    <property type="molecule type" value="Genomic_DNA"/>
</dbReference>
<evidence type="ECO:0000256" key="2">
    <source>
        <dbReference type="ARBA" id="ARBA00022723"/>
    </source>
</evidence>
<dbReference type="InterPro" id="IPR050589">
    <property type="entry name" value="Ikaros_C2H2-ZF"/>
</dbReference>
<dbReference type="PROSITE" id="PS00028">
    <property type="entry name" value="ZINC_FINGER_C2H2_1"/>
    <property type="match status" value="1"/>
</dbReference>
<dbReference type="PANTHER" id="PTHR24404:SF114">
    <property type="entry name" value="KLUMPFUSS, ISOFORM B-RELATED"/>
    <property type="match status" value="1"/>
</dbReference>
<evidence type="ECO:0000256" key="9">
    <source>
        <dbReference type="SAM" id="MobiDB-lite"/>
    </source>
</evidence>
<dbReference type="SMART" id="SM00355">
    <property type="entry name" value="ZnF_C2H2"/>
    <property type="match status" value="4"/>
</dbReference>
<dbReference type="Gene3D" id="3.30.160.60">
    <property type="entry name" value="Classic Zinc Finger"/>
    <property type="match status" value="1"/>
</dbReference>
<keyword evidence="6" id="KW-0238">DNA-binding</keyword>
<evidence type="ECO:0000256" key="8">
    <source>
        <dbReference type="PROSITE-ProRule" id="PRU00042"/>
    </source>
</evidence>
<dbReference type="GO" id="GO:0005634">
    <property type="term" value="C:nucleus"/>
    <property type="evidence" value="ECO:0007669"/>
    <property type="project" value="UniProtKB-SubCell"/>
</dbReference>
<dbReference type="GO" id="GO:0008270">
    <property type="term" value="F:zinc ion binding"/>
    <property type="evidence" value="ECO:0007669"/>
    <property type="project" value="UniProtKB-KW"/>
</dbReference>
<dbReference type="OrthoDB" id="654211at2759"/>
<evidence type="ECO:0000256" key="4">
    <source>
        <dbReference type="ARBA" id="ARBA00022771"/>
    </source>
</evidence>
<dbReference type="GO" id="GO:0000978">
    <property type="term" value="F:RNA polymerase II cis-regulatory region sequence-specific DNA binding"/>
    <property type="evidence" value="ECO:0007669"/>
    <property type="project" value="TreeGrafter"/>
</dbReference>
<evidence type="ECO:0000256" key="3">
    <source>
        <dbReference type="ARBA" id="ARBA00022737"/>
    </source>
</evidence>
<feature type="region of interest" description="Disordered" evidence="9">
    <location>
        <begin position="351"/>
        <end position="380"/>
    </location>
</feature>
<reference evidence="11 12" key="2">
    <citation type="submission" date="2018-11" db="EMBL/GenBank/DDBJ databases">
        <authorList>
            <consortium name="Pathogen Informatics"/>
        </authorList>
    </citation>
    <scope>NUCLEOTIDE SEQUENCE [LARGE SCALE GENOMIC DNA]</scope>
    <source>
        <strain evidence="11 12">NST_G2</strain>
    </source>
</reference>
<sequence length="380" mass="42893">MISSRLPHPHSWHQFHYSHYHRDHIPLLIACYPHHRNHHRLRLLFTTTISDGESLLSCTQCDRTFTSRLIACSPHHRNHHRLRLHYLHHSTISDGDSLLNCPQCDRTFTSRTGLVGHLRIHHTETGEPVPGAPTHSRDRRLHCPQCPRIFTHRMGLFGQRIHDSGIHRNADNTDTPCTPSAPPILTATATPTNMNDIPPASTDFSYPHCARNFNSRIGLIGHLQIHRTEAVDSQRLHVCHQLKAKEEEGGREGAGGDGRSNPVGSLPSTWPHFQRAAATDILKIVSTTAHNGTDLSQLVDEKRFKCERESVRGIEREKIQRPLPYCISAMRLFTCDAVRDYAYAAMLHVPSSTGRTPQPTPSCGFKAREPPSWDAAQEIQ</sequence>
<evidence type="ECO:0000256" key="6">
    <source>
        <dbReference type="ARBA" id="ARBA00023125"/>
    </source>
</evidence>
<dbReference type="AlphaFoldDB" id="A0A183SFH3"/>
<dbReference type="InterPro" id="IPR036236">
    <property type="entry name" value="Znf_C2H2_sf"/>
</dbReference>
<dbReference type="PROSITE" id="PS50157">
    <property type="entry name" value="ZINC_FINGER_C2H2_2"/>
    <property type="match status" value="1"/>
</dbReference>
<organism evidence="13">
    <name type="scientific">Schistocephalus solidus</name>
    <name type="common">Tapeworm</name>
    <dbReference type="NCBI Taxonomy" id="70667"/>
    <lineage>
        <taxon>Eukaryota</taxon>
        <taxon>Metazoa</taxon>
        <taxon>Spiralia</taxon>
        <taxon>Lophotrochozoa</taxon>
        <taxon>Platyhelminthes</taxon>
        <taxon>Cestoda</taxon>
        <taxon>Eucestoda</taxon>
        <taxon>Diphyllobothriidea</taxon>
        <taxon>Diphyllobothriidae</taxon>
        <taxon>Schistocephalus</taxon>
    </lineage>
</organism>
<dbReference type="Proteomes" id="UP000275846">
    <property type="component" value="Unassembled WGS sequence"/>
</dbReference>
<dbReference type="GO" id="GO:0006357">
    <property type="term" value="P:regulation of transcription by RNA polymerase II"/>
    <property type="evidence" value="ECO:0007669"/>
    <property type="project" value="TreeGrafter"/>
</dbReference>
<keyword evidence="5" id="KW-0862">Zinc</keyword>
<evidence type="ECO:0000313" key="11">
    <source>
        <dbReference type="EMBL" id="VDL89356.1"/>
    </source>
</evidence>
<evidence type="ECO:0000256" key="7">
    <source>
        <dbReference type="ARBA" id="ARBA00023242"/>
    </source>
</evidence>
<dbReference type="InterPro" id="IPR013087">
    <property type="entry name" value="Znf_C2H2_type"/>
</dbReference>
<feature type="region of interest" description="Disordered" evidence="9">
    <location>
        <begin position="245"/>
        <end position="264"/>
    </location>
</feature>